<dbReference type="PANTHER" id="PTHR33710">
    <property type="entry name" value="BNAC02G09200D PROTEIN"/>
    <property type="match status" value="1"/>
</dbReference>
<sequence>MAAYQEAVNDCSLTDICYYDLPYTWDNRQEAKRNVKARLDRAFGHNKFMDSLGDSVAYHLPLAESDNCGLLVEVREKLTTGR</sequence>
<accession>A0A3L6R9B1</accession>
<dbReference type="SUPFAM" id="SSF56219">
    <property type="entry name" value="DNase I-like"/>
    <property type="match status" value="1"/>
</dbReference>
<gene>
    <name evidence="1" type="ORF">C2845_PM06G28070</name>
</gene>
<dbReference type="EMBL" id="PQIB02000009">
    <property type="protein sequence ID" value="RLM99429.1"/>
    <property type="molecule type" value="Genomic_DNA"/>
</dbReference>
<comment type="caution">
    <text evidence="1">The sequence shown here is derived from an EMBL/GenBank/DDBJ whole genome shotgun (WGS) entry which is preliminary data.</text>
</comment>
<organism evidence="1 2">
    <name type="scientific">Panicum miliaceum</name>
    <name type="common">Proso millet</name>
    <name type="synonym">Broomcorn millet</name>
    <dbReference type="NCBI Taxonomy" id="4540"/>
    <lineage>
        <taxon>Eukaryota</taxon>
        <taxon>Viridiplantae</taxon>
        <taxon>Streptophyta</taxon>
        <taxon>Embryophyta</taxon>
        <taxon>Tracheophyta</taxon>
        <taxon>Spermatophyta</taxon>
        <taxon>Magnoliopsida</taxon>
        <taxon>Liliopsida</taxon>
        <taxon>Poales</taxon>
        <taxon>Poaceae</taxon>
        <taxon>PACMAD clade</taxon>
        <taxon>Panicoideae</taxon>
        <taxon>Panicodae</taxon>
        <taxon>Paniceae</taxon>
        <taxon>Panicinae</taxon>
        <taxon>Panicum</taxon>
        <taxon>Panicum sect. Panicum</taxon>
    </lineage>
</organism>
<protein>
    <submittedName>
        <fullName evidence="1">Uncharacterized protein</fullName>
    </submittedName>
</protein>
<dbReference type="OrthoDB" id="1935929at2759"/>
<name>A0A3L6R9B1_PANMI</name>
<dbReference type="AlphaFoldDB" id="A0A3L6R9B1"/>
<evidence type="ECO:0000313" key="2">
    <source>
        <dbReference type="Proteomes" id="UP000275267"/>
    </source>
</evidence>
<reference evidence="2" key="1">
    <citation type="journal article" date="2019" name="Nat. Commun.">
        <title>The genome of broomcorn millet.</title>
        <authorList>
            <person name="Zou C."/>
            <person name="Miki D."/>
            <person name="Li D."/>
            <person name="Tang Q."/>
            <person name="Xiao L."/>
            <person name="Rajput S."/>
            <person name="Deng P."/>
            <person name="Jia W."/>
            <person name="Huang R."/>
            <person name="Zhang M."/>
            <person name="Sun Y."/>
            <person name="Hu J."/>
            <person name="Fu X."/>
            <person name="Schnable P.S."/>
            <person name="Li F."/>
            <person name="Zhang H."/>
            <person name="Feng B."/>
            <person name="Zhu X."/>
            <person name="Liu R."/>
            <person name="Schnable J.C."/>
            <person name="Zhu J.-K."/>
            <person name="Zhang H."/>
        </authorList>
    </citation>
    <scope>NUCLEOTIDE SEQUENCE [LARGE SCALE GENOMIC DNA]</scope>
</reference>
<evidence type="ECO:0000313" key="1">
    <source>
        <dbReference type="EMBL" id="RLM99429.1"/>
    </source>
</evidence>
<keyword evidence="2" id="KW-1185">Reference proteome</keyword>
<proteinExistence type="predicted"/>
<dbReference type="PANTHER" id="PTHR33710:SF71">
    <property type="entry name" value="ENDONUCLEASE_EXONUCLEASE_PHOSPHATASE DOMAIN-CONTAINING PROTEIN"/>
    <property type="match status" value="1"/>
</dbReference>
<dbReference type="Proteomes" id="UP000275267">
    <property type="component" value="Unassembled WGS sequence"/>
</dbReference>
<dbReference type="InterPro" id="IPR036691">
    <property type="entry name" value="Endo/exonu/phosph_ase_sf"/>
</dbReference>